<dbReference type="GO" id="GO:0005886">
    <property type="term" value="C:plasma membrane"/>
    <property type="evidence" value="ECO:0007669"/>
    <property type="project" value="UniProtKB-SubCell"/>
</dbReference>
<feature type="transmembrane region" description="Helical" evidence="5">
    <location>
        <begin position="15"/>
        <end position="32"/>
    </location>
</feature>
<dbReference type="Proteomes" id="UP000186868">
    <property type="component" value="Unassembled WGS sequence"/>
</dbReference>
<gene>
    <name evidence="7" type="ORF">NIES593_06575</name>
</gene>
<name>A0A1U7HMR3_9CYAN</name>
<feature type="transmembrane region" description="Helical" evidence="5">
    <location>
        <begin position="218"/>
        <end position="244"/>
    </location>
</feature>
<dbReference type="PANTHER" id="PTHR23531">
    <property type="entry name" value="QUINOLENE RESISTANCE PROTEIN NORA"/>
    <property type="match status" value="1"/>
</dbReference>
<feature type="transmembrane region" description="Helical" evidence="5">
    <location>
        <begin position="107"/>
        <end position="129"/>
    </location>
</feature>
<dbReference type="InterPro" id="IPR036259">
    <property type="entry name" value="MFS_trans_sf"/>
</dbReference>
<sequence length="418" mass="44636">MKALKTFKTLKPEQLSNLLVLFATGLFFWTSITTLLPTLPAYVEDLGGTPQQVGIVMGCFAIGLLLSRTWLGQLADQKSRKIVVLIGTVVGGIAPLGYLFVQSIYPLMAIRAFHGISIAAFTTGYSALVVDISPVKQRGELIGYMSLAVPIGMAIGPALGGYLQASVGYTPLFWVSASLGFLGFVLASRITQDSRQTISSQQLEDEVTLFQSRKFWEIFIAPSFLVLTLIMLLVGLLFGTLASFLPLFIREIDLDLNAGLFYTAAAIASFSVRIFVGRASDRYGRGLFITASLTCYSLSMLLLSSATTPSLFILAAILEGAGGGVLIPMTIALLSDRSYDGERGKVYAVCIGGFDVGIALAGPILGSLTAIIGYRGLFSVGISLASISLALFITLCNKNLSDSLRFAFGKGKDLYALD</sequence>
<feature type="domain" description="Major facilitator superfamily (MFS) profile" evidence="6">
    <location>
        <begin position="17"/>
        <end position="400"/>
    </location>
</feature>
<feature type="transmembrane region" description="Helical" evidence="5">
    <location>
        <begin position="52"/>
        <end position="71"/>
    </location>
</feature>
<proteinExistence type="predicted"/>
<feature type="transmembrane region" description="Helical" evidence="5">
    <location>
        <begin position="312"/>
        <end position="334"/>
    </location>
</feature>
<dbReference type="RefSeq" id="WP_073598821.1">
    <property type="nucleotide sequence ID" value="NZ_MRCB01000005.1"/>
</dbReference>
<feature type="transmembrane region" description="Helical" evidence="5">
    <location>
        <begin position="346"/>
        <end position="371"/>
    </location>
</feature>
<dbReference type="STRING" id="1921803.NIES593_06575"/>
<dbReference type="OrthoDB" id="9814001at2"/>
<keyword evidence="3 5" id="KW-1133">Transmembrane helix</keyword>
<keyword evidence="8" id="KW-1185">Reference proteome</keyword>
<protein>
    <submittedName>
        <fullName evidence="7">MFS transporter</fullName>
    </submittedName>
</protein>
<dbReference type="InterPro" id="IPR011701">
    <property type="entry name" value="MFS"/>
</dbReference>
<dbReference type="PROSITE" id="PS50850">
    <property type="entry name" value="MFS"/>
    <property type="match status" value="1"/>
</dbReference>
<evidence type="ECO:0000256" key="5">
    <source>
        <dbReference type="SAM" id="Phobius"/>
    </source>
</evidence>
<dbReference type="SUPFAM" id="SSF103473">
    <property type="entry name" value="MFS general substrate transporter"/>
    <property type="match status" value="1"/>
</dbReference>
<dbReference type="AlphaFoldDB" id="A0A1U7HMR3"/>
<feature type="transmembrane region" description="Helical" evidence="5">
    <location>
        <begin position="169"/>
        <end position="187"/>
    </location>
</feature>
<evidence type="ECO:0000256" key="3">
    <source>
        <dbReference type="ARBA" id="ARBA00022989"/>
    </source>
</evidence>
<feature type="transmembrane region" description="Helical" evidence="5">
    <location>
        <begin position="377"/>
        <end position="396"/>
    </location>
</feature>
<evidence type="ECO:0000313" key="7">
    <source>
        <dbReference type="EMBL" id="OKH24876.1"/>
    </source>
</evidence>
<feature type="transmembrane region" description="Helical" evidence="5">
    <location>
        <begin position="287"/>
        <end position="306"/>
    </location>
</feature>
<accession>A0A1U7HMR3</accession>
<dbReference type="PANTHER" id="PTHR23531:SF1">
    <property type="entry name" value="QUINOLENE RESISTANCE PROTEIN NORA"/>
    <property type="match status" value="1"/>
</dbReference>
<evidence type="ECO:0000256" key="2">
    <source>
        <dbReference type="ARBA" id="ARBA00022692"/>
    </source>
</evidence>
<dbReference type="GO" id="GO:0022857">
    <property type="term" value="F:transmembrane transporter activity"/>
    <property type="evidence" value="ECO:0007669"/>
    <property type="project" value="InterPro"/>
</dbReference>
<evidence type="ECO:0000259" key="6">
    <source>
        <dbReference type="PROSITE" id="PS50850"/>
    </source>
</evidence>
<feature type="transmembrane region" description="Helical" evidence="5">
    <location>
        <begin position="256"/>
        <end position="275"/>
    </location>
</feature>
<organism evidence="7 8">
    <name type="scientific">Hydrococcus rivularis NIES-593</name>
    <dbReference type="NCBI Taxonomy" id="1921803"/>
    <lineage>
        <taxon>Bacteria</taxon>
        <taxon>Bacillati</taxon>
        <taxon>Cyanobacteriota</taxon>
        <taxon>Cyanophyceae</taxon>
        <taxon>Pleurocapsales</taxon>
        <taxon>Hydrococcaceae</taxon>
        <taxon>Hydrococcus</taxon>
    </lineage>
</organism>
<comment type="caution">
    <text evidence="7">The sequence shown here is derived from an EMBL/GenBank/DDBJ whole genome shotgun (WGS) entry which is preliminary data.</text>
</comment>
<feature type="transmembrane region" description="Helical" evidence="5">
    <location>
        <begin position="141"/>
        <end position="163"/>
    </location>
</feature>
<dbReference type="CDD" id="cd17489">
    <property type="entry name" value="MFS_YfcJ_like"/>
    <property type="match status" value="1"/>
</dbReference>
<dbReference type="InterPro" id="IPR052714">
    <property type="entry name" value="MFS_Exporter"/>
</dbReference>
<dbReference type="Pfam" id="PF07690">
    <property type="entry name" value="MFS_1"/>
    <property type="match status" value="1"/>
</dbReference>
<keyword evidence="2 5" id="KW-0812">Transmembrane</keyword>
<evidence type="ECO:0000256" key="1">
    <source>
        <dbReference type="ARBA" id="ARBA00004651"/>
    </source>
</evidence>
<evidence type="ECO:0000313" key="8">
    <source>
        <dbReference type="Proteomes" id="UP000186868"/>
    </source>
</evidence>
<comment type="subcellular location">
    <subcellularLocation>
        <location evidence="1">Cell membrane</location>
        <topology evidence="1">Multi-pass membrane protein</topology>
    </subcellularLocation>
</comment>
<reference evidence="7 8" key="1">
    <citation type="submission" date="2016-11" db="EMBL/GenBank/DDBJ databases">
        <title>Draft Genome Sequences of Nine Cyanobacterial Strains from Diverse Habitats.</title>
        <authorList>
            <person name="Zhu T."/>
            <person name="Hou S."/>
            <person name="Lu X."/>
            <person name="Hess W.R."/>
        </authorList>
    </citation>
    <scope>NUCLEOTIDE SEQUENCE [LARGE SCALE GENOMIC DNA]</scope>
    <source>
        <strain evidence="7 8">NIES-593</strain>
    </source>
</reference>
<dbReference type="EMBL" id="MRCB01000005">
    <property type="protein sequence ID" value="OKH24876.1"/>
    <property type="molecule type" value="Genomic_DNA"/>
</dbReference>
<evidence type="ECO:0000256" key="4">
    <source>
        <dbReference type="ARBA" id="ARBA00023136"/>
    </source>
</evidence>
<feature type="transmembrane region" description="Helical" evidence="5">
    <location>
        <begin position="83"/>
        <end position="101"/>
    </location>
</feature>
<keyword evidence="4 5" id="KW-0472">Membrane</keyword>
<dbReference type="InterPro" id="IPR020846">
    <property type="entry name" value="MFS_dom"/>
</dbReference>
<dbReference type="Gene3D" id="1.20.1250.20">
    <property type="entry name" value="MFS general substrate transporter like domains"/>
    <property type="match status" value="2"/>
</dbReference>